<feature type="non-terminal residue" evidence="1">
    <location>
        <position position="130"/>
    </location>
</feature>
<organism evidence="1 2">
    <name type="scientific">Entamoeba invadens IP1</name>
    <dbReference type="NCBI Taxonomy" id="370355"/>
    <lineage>
        <taxon>Eukaryota</taxon>
        <taxon>Amoebozoa</taxon>
        <taxon>Evosea</taxon>
        <taxon>Archamoebae</taxon>
        <taxon>Mastigamoebida</taxon>
        <taxon>Entamoebidae</taxon>
        <taxon>Entamoeba</taxon>
    </lineage>
</organism>
<dbReference type="EMBL" id="KB206487">
    <property type="protein sequence ID" value="ELP90349.1"/>
    <property type="molecule type" value="Genomic_DNA"/>
</dbReference>
<sequence>MLYLTVVEPITKGIALYSYGNAMWWVYKHKNELFLFVNGTEASDITFDFSQDFNDIDIYYNTPKYAATGYFKQISLNNNSNVKYYSICSKNNGRIQRYVFTTQTIEYQDCTCSSVDNNININFQTKFNYP</sequence>
<dbReference type="GeneID" id="14889333"/>
<proteinExistence type="predicted"/>
<feature type="non-terminal residue" evidence="1">
    <location>
        <position position="1"/>
    </location>
</feature>
<name>A0A0A1U7G7_ENTIV</name>
<dbReference type="Proteomes" id="UP000014680">
    <property type="component" value="Unassembled WGS sequence"/>
</dbReference>
<protein>
    <submittedName>
        <fullName evidence="1">Uncharacterized protein</fullName>
    </submittedName>
</protein>
<evidence type="ECO:0000313" key="1">
    <source>
        <dbReference type="EMBL" id="ELP90349.1"/>
    </source>
</evidence>
<gene>
    <name evidence="1" type="ORF">EIN_215020</name>
</gene>
<dbReference type="RefSeq" id="XP_004257120.1">
    <property type="nucleotide sequence ID" value="XM_004257072.1"/>
</dbReference>
<dbReference type="VEuPathDB" id="AmoebaDB:EIN_215020"/>
<dbReference type="AlphaFoldDB" id="A0A0A1U7G7"/>
<accession>A0A0A1U7G7</accession>
<evidence type="ECO:0000313" key="2">
    <source>
        <dbReference type="Proteomes" id="UP000014680"/>
    </source>
</evidence>
<keyword evidence="2" id="KW-1185">Reference proteome</keyword>
<dbReference type="KEGG" id="eiv:EIN_215020"/>
<reference evidence="1 2" key="1">
    <citation type="submission" date="2012-10" db="EMBL/GenBank/DDBJ databases">
        <authorList>
            <person name="Zafar N."/>
            <person name="Inman J."/>
            <person name="Hall N."/>
            <person name="Lorenzi H."/>
            <person name="Caler E."/>
        </authorList>
    </citation>
    <scope>NUCLEOTIDE SEQUENCE [LARGE SCALE GENOMIC DNA]</scope>
    <source>
        <strain evidence="1 2">IP1</strain>
    </source>
</reference>